<gene>
    <name evidence="1" type="ORF">FHU39_003532</name>
</gene>
<dbReference type="InterPro" id="IPR028944">
    <property type="entry name" value="PRTase_ComF-like"/>
</dbReference>
<evidence type="ECO:0000313" key="2">
    <source>
        <dbReference type="Proteomes" id="UP000559182"/>
    </source>
</evidence>
<dbReference type="RefSeq" id="WP_183321933.1">
    <property type="nucleotide sequence ID" value="NZ_JACHVQ010000003.1"/>
</dbReference>
<dbReference type="Pfam" id="PF15610">
    <property type="entry name" value="PRTase_3"/>
    <property type="match status" value="1"/>
</dbReference>
<proteinExistence type="predicted"/>
<name>A0A839NFP7_9MICO</name>
<dbReference type="AlphaFoldDB" id="A0A839NFP7"/>
<reference evidence="1 2" key="1">
    <citation type="submission" date="2020-08" db="EMBL/GenBank/DDBJ databases">
        <title>Sequencing the genomes of 1000 actinobacteria strains.</title>
        <authorList>
            <person name="Klenk H.-P."/>
        </authorList>
    </citation>
    <scope>NUCLEOTIDE SEQUENCE [LARGE SCALE GENOMIC DNA]</scope>
    <source>
        <strain evidence="1 2">DSM 105369</strain>
    </source>
</reference>
<keyword evidence="2" id="KW-1185">Reference proteome</keyword>
<protein>
    <submittedName>
        <fullName evidence="1">Uncharacterized protein</fullName>
    </submittedName>
</protein>
<dbReference type="Proteomes" id="UP000559182">
    <property type="component" value="Unassembled WGS sequence"/>
</dbReference>
<organism evidence="1 2">
    <name type="scientific">Flexivirga oryzae</name>
    <dbReference type="NCBI Taxonomy" id="1794944"/>
    <lineage>
        <taxon>Bacteria</taxon>
        <taxon>Bacillati</taxon>
        <taxon>Actinomycetota</taxon>
        <taxon>Actinomycetes</taxon>
        <taxon>Micrococcales</taxon>
        <taxon>Dermacoccaceae</taxon>
        <taxon>Flexivirga</taxon>
    </lineage>
</organism>
<comment type="caution">
    <text evidence="1">The sequence shown here is derived from an EMBL/GenBank/DDBJ whole genome shotgun (WGS) entry which is preliminary data.</text>
</comment>
<dbReference type="EMBL" id="JACHVQ010000003">
    <property type="protein sequence ID" value="MBB2893501.1"/>
    <property type="molecule type" value="Genomic_DNA"/>
</dbReference>
<sequence>MSERNRICLTALASADGLPDAASFDTPSAGSGLLRTTLVDAISYSRFKHGDAAVARRFASALAVLAAQRLPSRPVLVTTSAFAKVPPAAYSLLPPFVQQLRMLRPDLEVGAFRIIRNGVSNGDYSRMTIADRRGAIDAGDLTPERDIEGAFVLALDDIRVTGNHELAMDRCLVEAGVDELWHLYVVDAGGFAGAPQVESTLNEAAIDGAGDLLDIAASRRFIPNARLCRRVLSLPVDELRDFVERATPSLLGWLDAAVIHDRLHQVPAYAGRALVWDEVRAAMSDAGADVS</sequence>
<accession>A0A839NFP7</accession>
<evidence type="ECO:0000313" key="1">
    <source>
        <dbReference type="EMBL" id="MBB2893501.1"/>
    </source>
</evidence>